<evidence type="ECO:0000313" key="15">
    <source>
        <dbReference type="EMBL" id="MDM5147812.1"/>
    </source>
</evidence>
<evidence type="ECO:0000259" key="14">
    <source>
        <dbReference type="PROSITE" id="PS50880"/>
    </source>
</evidence>
<dbReference type="PANTHER" id="PTHR30313">
    <property type="entry name" value="DNA PRIMASE"/>
    <property type="match status" value="1"/>
</dbReference>
<dbReference type="InterPro" id="IPR002694">
    <property type="entry name" value="Znf_CHC2"/>
</dbReference>
<proteinExistence type="inferred from homology"/>
<feature type="domain" description="Toprim" evidence="14">
    <location>
        <begin position="277"/>
        <end position="359"/>
    </location>
</feature>
<name>A0ABT7QM83_9GAMM</name>
<reference evidence="15" key="1">
    <citation type="submission" date="2022-08" db="EMBL/GenBank/DDBJ databases">
        <authorList>
            <person name="Dzunkova M."/>
            <person name="La Clair J."/>
            <person name="Tyml T."/>
            <person name="Doud D."/>
            <person name="Schulz F."/>
            <person name="Piquer S."/>
            <person name="Porcel Sanchis D."/>
            <person name="Osborn A."/>
            <person name="Robinson D."/>
            <person name="Louie K.B."/>
            <person name="Bowen B.P."/>
            <person name="Bowers R."/>
            <person name="Lee J."/>
            <person name="Arnau Llombart V."/>
            <person name="Diaz Villanueva W."/>
            <person name="Gosliner T."/>
            <person name="Northen T."/>
            <person name="Cheng J.-F."/>
            <person name="Burkart M.D."/>
            <person name="Woyke T."/>
        </authorList>
    </citation>
    <scope>NUCLEOTIDE SEQUENCE</scope>
    <source>
        <strain evidence="15">Df01</strain>
    </source>
</reference>
<dbReference type="EC" id="2.7.7.101" evidence="12"/>
<evidence type="ECO:0000256" key="5">
    <source>
        <dbReference type="ARBA" id="ARBA00022705"/>
    </source>
</evidence>
<keyword evidence="3 12" id="KW-0808">Transferase</keyword>
<keyword evidence="10 12" id="KW-0238">DNA-binding</keyword>
<feature type="zinc finger region" description="CHC2-type" evidence="12">
    <location>
        <begin position="69"/>
        <end position="93"/>
    </location>
</feature>
<evidence type="ECO:0000256" key="2">
    <source>
        <dbReference type="ARBA" id="ARBA00022515"/>
    </source>
</evidence>
<dbReference type="SUPFAM" id="SSF56731">
    <property type="entry name" value="DNA primase core"/>
    <property type="match status" value="1"/>
</dbReference>
<dbReference type="Pfam" id="PF13155">
    <property type="entry name" value="Toprim_2"/>
    <property type="match status" value="1"/>
</dbReference>
<evidence type="ECO:0000256" key="9">
    <source>
        <dbReference type="ARBA" id="ARBA00022842"/>
    </source>
</evidence>
<dbReference type="NCBIfam" id="TIGR01391">
    <property type="entry name" value="dnaG"/>
    <property type="match status" value="1"/>
</dbReference>
<evidence type="ECO:0000256" key="1">
    <source>
        <dbReference type="ARBA" id="ARBA00022478"/>
    </source>
</evidence>
<dbReference type="Gene3D" id="3.90.580.10">
    <property type="entry name" value="Zinc finger, CHC2-type domain"/>
    <property type="match status" value="1"/>
</dbReference>
<keyword evidence="5 12" id="KW-0235">DNA replication</keyword>
<dbReference type="CDD" id="cd03364">
    <property type="entry name" value="TOPRIM_DnaG_primases"/>
    <property type="match status" value="1"/>
</dbReference>
<dbReference type="SMART" id="SM00493">
    <property type="entry name" value="TOPRIM"/>
    <property type="match status" value="1"/>
</dbReference>
<dbReference type="InterPro" id="IPR037068">
    <property type="entry name" value="DNA_primase_core_N_sf"/>
</dbReference>
<comment type="similarity">
    <text evidence="12 13">Belongs to the DnaG primase family.</text>
</comment>
<dbReference type="InterPro" id="IPR034151">
    <property type="entry name" value="TOPRIM_DnaG_bac"/>
</dbReference>
<evidence type="ECO:0000256" key="7">
    <source>
        <dbReference type="ARBA" id="ARBA00022771"/>
    </source>
</evidence>
<keyword evidence="8 12" id="KW-0862">Zinc</keyword>
<keyword evidence="6 12" id="KW-0479">Metal-binding</keyword>
<keyword evidence="9" id="KW-0460">Magnesium</keyword>
<evidence type="ECO:0000256" key="3">
    <source>
        <dbReference type="ARBA" id="ARBA00022679"/>
    </source>
</evidence>
<comment type="cofactor">
    <cofactor evidence="12 13">
        <name>Zn(2+)</name>
        <dbReference type="ChEBI" id="CHEBI:29105"/>
    </cofactor>
    <text evidence="12 13">Binds 1 zinc ion per monomer.</text>
</comment>
<evidence type="ECO:0000256" key="4">
    <source>
        <dbReference type="ARBA" id="ARBA00022695"/>
    </source>
</evidence>
<dbReference type="PROSITE" id="PS50880">
    <property type="entry name" value="TOPRIM"/>
    <property type="match status" value="1"/>
</dbReference>
<keyword evidence="2 12" id="KW-0639">Primosome</keyword>
<dbReference type="SMART" id="SM00400">
    <property type="entry name" value="ZnF_CHCC"/>
    <property type="match status" value="1"/>
</dbReference>
<comment type="function">
    <text evidence="12 13">RNA polymerase that catalyzes the synthesis of short RNA molecules used as primers for DNA polymerase during DNA replication.</text>
</comment>
<comment type="subunit">
    <text evidence="12">Monomer. Interacts with DnaB.</text>
</comment>
<dbReference type="Pfam" id="PF01807">
    <property type="entry name" value="Zn_ribbon_DnaG"/>
    <property type="match status" value="1"/>
</dbReference>
<dbReference type="PANTHER" id="PTHR30313:SF2">
    <property type="entry name" value="DNA PRIMASE"/>
    <property type="match status" value="1"/>
</dbReference>
<dbReference type="Gene3D" id="3.40.1360.10">
    <property type="match status" value="1"/>
</dbReference>
<comment type="caution">
    <text evidence="15">The sequence shown here is derived from an EMBL/GenBank/DDBJ whole genome shotgun (WGS) entry which is preliminary data.</text>
</comment>
<keyword evidence="16" id="KW-1185">Reference proteome</keyword>
<dbReference type="InterPro" id="IPR006295">
    <property type="entry name" value="DNA_primase_DnaG"/>
</dbReference>
<keyword evidence="7 12" id="KW-0863">Zinc-finger</keyword>
<keyword evidence="11 12" id="KW-0804">Transcription</keyword>
<evidence type="ECO:0000256" key="11">
    <source>
        <dbReference type="ARBA" id="ARBA00023163"/>
    </source>
</evidence>
<comment type="domain">
    <text evidence="12">Contains an N-terminal zinc-binding domain, a central core domain that contains the primase activity, and a C-terminal DnaB-binding domain.</text>
</comment>
<evidence type="ECO:0000256" key="8">
    <source>
        <dbReference type="ARBA" id="ARBA00022833"/>
    </source>
</evidence>
<dbReference type="InterPro" id="IPR006171">
    <property type="entry name" value="TOPRIM_dom"/>
</dbReference>
<dbReference type="Gene3D" id="3.90.980.10">
    <property type="entry name" value="DNA primase, catalytic core, N-terminal domain"/>
    <property type="match status" value="1"/>
</dbReference>
<evidence type="ECO:0000256" key="10">
    <source>
        <dbReference type="ARBA" id="ARBA00023125"/>
    </source>
</evidence>
<dbReference type="HAMAP" id="MF_00974">
    <property type="entry name" value="DNA_primase_DnaG"/>
    <property type="match status" value="1"/>
</dbReference>
<dbReference type="PIRSF" id="PIRSF002811">
    <property type="entry name" value="DnaG"/>
    <property type="match status" value="1"/>
</dbReference>
<evidence type="ECO:0000256" key="6">
    <source>
        <dbReference type="ARBA" id="ARBA00022723"/>
    </source>
</evidence>
<dbReference type="SUPFAM" id="SSF57783">
    <property type="entry name" value="Zinc beta-ribbon"/>
    <property type="match status" value="1"/>
</dbReference>
<dbReference type="InterPro" id="IPR050219">
    <property type="entry name" value="DnaG_primase"/>
</dbReference>
<dbReference type="EMBL" id="JANQAO010000003">
    <property type="protein sequence ID" value="MDM5147812.1"/>
    <property type="molecule type" value="Genomic_DNA"/>
</dbReference>
<evidence type="ECO:0000256" key="12">
    <source>
        <dbReference type="HAMAP-Rule" id="MF_00974"/>
    </source>
</evidence>
<keyword evidence="1 12" id="KW-0240">DNA-directed RNA polymerase</keyword>
<gene>
    <name evidence="12 15" type="primary">dnaG</name>
    <name evidence="15" type="ORF">NQX30_05455</name>
</gene>
<dbReference type="InterPro" id="IPR030846">
    <property type="entry name" value="DnaG_bac"/>
</dbReference>
<evidence type="ECO:0000313" key="16">
    <source>
        <dbReference type="Proteomes" id="UP001168167"/>
    </source>
</evidence>
<reference evidence="15" key="2">
    <citation type="journal article" date="2023" name="Microbiome">
        <title>Synthase-selected sorting approach identifies a beta-lactone synthase in a nudibranch symbiotic bacterium.</title>
        <authorList>
            <person name="Dzunkova M."/>
            <person name="La Clair J.J."/>
            <person name="Tyml T."/>
            <person name="Doud D."/>
            <person name="Schulz F."/>
            <person name="Piquer-Esteban S."/>
            <person name="Porcel Sanchis D."/>
            <person name="Osborn A."/>
            <person name="Robinson D."/>
            <person name="Louie K.B."/>
            <person name="Bowen B.P."/>
            <person name="Bowers R.M."/>
            <person name="Lee J."/>
            <person name="Arnau V."/>
            <person name="Diaz-Villanueva W."/>
            <person name="Stepanauskas R."/>
            <person name="Gosliner T."/>
            <person name="Date S.V."/>
            <person name="Northen T.R."/>
            <person name="Cheng J.F."/>
            <person name="Burkart M.D."/>
            <person name="Woyke T."/>
        </authorList>
    </citation>
    <scope>NUCLEOTIDE SEQUENCE</scope>
    <source>
        <strain evidence="15">Df01</strain>
    </source>
</reference>
<evidence type="ECO:0000256" key="13">
    <source>
        <dbReference type="PIRNR" id="PIRNR002811"/>
    </source>
</evidence>
<dbReference type="Proteomes" id="UP001168167">
    <property type="component" value="Unassembled WGS sequence"/>
</dbReference>
<accession>A0ABT7QM83</accession>
<protein>
    <recommendedName>
        <fullName evidence="12 13">DNA primase</fullName>
        <ecNumber evidence="12">2.7.7.101</ecNumber>
    </recommendedName>
</protein>
<comment type="catalytic activity">
    <reaction evidence="12">
        <text>ssDNA + n NTP = ssDNA/pppN(pN)n-1 hybrid + (n-1) diphosphate.</text>
        <dbReference type="EC" id="2.7.7.101"/>
    </reaction>
</comment>
<keyword evidence="4 12" id="KW-0548">Nucleotidyltransferase</keyword>
<organism evidence="15 16">
    <name type="scientific">Candidatus Doriopsillibacter californiensis</name>
    <dbReference type="NCBI Taxonomy" id="2970740"/>
    <lineage>
        <taxon>Bacteria</taxon>
        <taxon>Pseudomonadati</taxon>
        <taxon>Pseudomonadota</taxon>
        <taxon>Gammaproteobacteria</taxon>
        <taxon>Candidatus Tethybacterales</taxon>
        <taxon>Candidatus Persebacteraceae</taxon>
        <taxon>Candidatus Doriopsillibacter</taxon>
    </lineage>
</organism>
<dbReference type="Pfam" id="PF08275">
    <property type="entry name" value="DNAG_N"/>
    <property type="match status" value="1"/>
</dbReference>
<dbReference type="InterPro" id="IPR036977">
    <property type="entry name" value="DNA_primase_Znf_CHC2"/>
</dbReference>
<dbReference type="InterPro" id="IPR013264">
    <property type="entry name" value="DNAG_N"/>
</dbReference>
<sequence>MNALLSAGYPQPFLIPIAPFSISRAKWFNVRMAISREFIQRLIAAADLEQVIGETVKLKKQGKNLVGLCPFHAEKTPSFSVNTEKGFYYCFGCGANGDALRFIVEQHGGDFVAGVEILASRLGMPIPRGDNDKSSGFSDDILREACAHWQAQLKKSSIAREYLTQRGLEAETLARFNIGYAADAWNGLELALSKHDKKTLVTVGLLRKKESGGTYDYFRNRIMFPIMENNGRVSGFGGRALGDDTPKYLNSPDSPVFSKGQTVFGLPQARQHVREKKRIIITEGYMDTVMLSQAGFSESVATMGTAVTARQMEKIIRSADNVIFAFDGDDAGRRAAWRGMENTLPVLRDGASVFFLFLPQGEDPDSFVRAHGAAAFEKQLSGAESLADYIVRQLWENSNATSEEGRSSAALQEGRRLLGLVGAQRAPFLRELLQERLAARAKLSVAAVHQATQRETKRPTERARFKMRREQPLYKLLCCLAVNPALIEMLTKHPPLPGEAAEVEVIAAVLHHLRWHPENEESDLPAYLESEGYLMLSRQVQETGRIYAKLQSLDVEKELSALLERLAKEHHRRTGAGKRQWLADIRKHIND</sequence>